<reference evidence="2" key="1">
    <citation type="journal article" date="2023" name="Mol. Phylogenet. Evol.">
        <title>Genome-scale phylogeny and comparative genomics of the fungal order Sordariales.</title>
        <authorList>
            <person name="Hensen N."/>
            <person name="Bonometti L."/>
            <person name="Westerberg I."/>
            <person name="Brannstrom I.O."/>
            <person name="Guillou S."/>
            <person name="Cros-Aarteil S."/>
            <person name="Calhoun S."/>
            <person name="Haridas S."/>
            <person name="Kuo A."/>
            <person name="Mondo S."/>
            <person name="Pangilinan J."/>
            <person name="Riley R."/>
            <person name="LaButti K."/>
            <person name="Andreopoulos B."/>
            <person name="Lipzen A."/>
            <person name="Chen C."/>
            <person name="Yan M."/>
            <person name="Daum C."/>
            <person name="Ng V."/>
            <person name="Clum A."/>
            <person name="Steindorff A."/>
            <person name="Ohm R.A."/>
            <person name="Martin F."/>
            <person name="Silar P."/>
            <person name="Natvig D.O."/>
            <person name="Lalanne C."/>
            <person name="Gautier V."/>
            <person name="Ament-Velasquez S.L."/>
            <person name="Kruys A."/>
            <person name="Hutchinson M.I."/>
            <person name="Powell A.J."/>
            <person name="Barry K."/>
            <person name="Miller A.N."/>
            <person name="Grigoriev I.V."/>
            <person name="Debuchy R."/>
            <person name="Gladieux P."/>
            <person name="Hiltunen Thoren M."/>
            <person name="Johannesson H."/>
        </authorList>
    </citation>
    <scope>NUCLEOTIDE SEQUENCE</scope>
    <source>
        <strain evidence="2">CBS 315.58</strain>
    </source>
</reference>
<feature type="compositionally biased region" description="Low complexity" evidence="1">
    <location>
        <begin position="558"/>
        <end position="576"/>
    </location>
</feature>
<gene>
    <name evidence="2" type="ORF">QBC40DRAFT_272844</name>
</gene>
<reference evidence="2" key="2">
    <citation type="submission" date="2023-05" db="EMBL/GenBank/DDBJ databases">
        <authorList>
            <consortium name="Lawrence Berkeley National Laboratory"/>
            <person name="Steindorff A."/>
            <person name="Hensen N."/>
            <person name="Bonometti L."/>
            <person name="Westerberg I."/>
            <person name="Brannstrom I.O."/>
            <person name="Guillou S."/>
            <person name="Cros-Aarteil S."/>
            <person name="Calhoun S."/>
            <person name="Haridas S."/>
            <person name="Kuo A."/>
            <person name="Mondo S."/>
            <person name="Pangilinan J."/>
            <person name="Riley R."/>
            <person name="Labutti K."/>
            <person name="Andreopoulos B."/>
            <person name="Lipzen A."/>
            <person name="Chen C."/>
            <person name="Yanf M."/>
            <person name="Daum C."/>
            <person name="Ng V."/>
            <person name="Clum A."/>
            <person name="Ohm R."/>
            <person name="Martin F."/>
            <person name="Silar P."/>
            <person name="Natvig D."/>
            <person name="Lalanne C."/>
            <person name="Gautier V."/>
            <person name="Ament-Velasquez S.L."/>
            <person name="Kruys A."/>
            <person name="Hutchinson M.I."/>
            <person name="Powell A.J."/>
            <person name="Barry K."/>
            <person name="Miller A.N."/>
            <person name="Grigoriev I.V."/>
            <person name="Debuchy R."/>
            <person name="Gladieux P."/>
            <person name="Thoren M.H."/>
            <person name="Johannesson H."/>
        </authorList>
    </citation>
    <scope>NUCLEOTIDE SEQUENCE</scope>
    <source>
        <strain evidence="2">CBS 315.58</strain>
    </source>
</reference>
<comment type="caution">
    <text evidence="2">The sequence shown here is derived from an EMBL/GenBank/DDBJ whole genome shotgun (WGS) entry which is preliminary data.</text>
</comment>
<feature type="compositionally biased region" description="Basic residues" evidence="1">
    <location>
        <begin position="204"/>
        <end position="213"/>
    </location>
</feature>
<feature type="region of interest" description="Disordered" evidence="1">
    <location>
        <begin position="806"/>
        <end position="869"/>
    </location>
</feature>
<feature type="compositionally biased region" description="Basic and acidic residues" evidence="1">
    <location>
        <begin position="773"/>
        <end position="786"/>
    </location>
</feature>
<organism evidence="2 3">
    <name type="scientific">Triangularia verruculosa</name>
    <dbReference type="NCBI Taxonomy" id="2587418"/>
    <lineage>
        <taxon>Eukaryota</taxon>
        <taxon>Fungi</taxon>
        <taxon>Dikarya</taxon>
        <taxon>Ascomycota</taxon>
        <taxon>Pezizomycotina</taxon>
        <taxon>Sordariomycetes</taxon>
        <taxon>Sordariomycetidae</taxon>
        <taxon>Sordariales</taxon>
        <taxon>Podosporaceae</taxon>
        <taxon>Triangularia</taxon>
    </lineage>
</organism>
<name>A0AAN6XRL0_9PEZI</name>
<feature type="region of interest" description="Disordered" evidence="1">
    <location>
        <begin position="1"/>
        <end position="36"/>
    </location>
</feature>
<feature type="compositionally biased region" description="Basic and acidic residues" evidence="1">
    <location>
        <begin position="191"/>
        <end position="203"/>
    </location>
</feature>
<protein>
    <submittedName>
        <fullName evidence="2">Uncharacterized protein</fullName>
    </submittedName>
</protein>
<feature type="region of interest" description="Disordered" evidence="1">
    <location>
        <begin position="661"/>
        <end position="786"/>
    </location>
</feature>
<dbReference type="EMBL" id="MU863882">
    <property type="protein sequence ID" value="KAK4204436.1"/>
    <property type="molecule type" value="Genomic_DNA"/>
</dbReference>
<accession>A0AAN6XRL0</accession>
<feature type="compositionally biased region" description="Basic and acidic residues" evidence="1">
    <location>
        <begin position="806"/>
        <end position="823"/>
    </location>
</feature>
<feature type="compositionally biased region" description="Basic and acidic residues" evidence="1">
    <location>
        <begin position="707"/>
        <end position="730"/>
    </location>
</feature>
<feature type="compositionally biased region" description="Polar residues" evidence="1">
    <location>
        <begin position="25"/>
        <end position="36"/>
    </location>
</feature>
<feature type="compositionally biased region" description="Low complexity" evidence="1">
    <location>
        <begin position="322"/>
        <end position="331"/>
    </location>
</feature>
<dbReference type="Proteomes" id="UP001303160">
    <property type="component" value="Unassembled WGS sequence"/>
</dbReference>
<feature type="region of interest" description="Disordered" evidence="1">
    <location>
        <begin position="548"/>
        <end position="576"/>
    </location>
</feature>
<proteinExistence type="predicted"/>
<feature type="region of interest" description="Disordered" evidence="1">
    <location>
        <begin position="191"/>
        <end position="244"/>
    </location>
</feature>
<feature type="region of interest" description="Disordered" evidence="1">
    <location>
        <begin position="285"/>
        <end position="494"/>
    </location>
</feature>
<feature type="compositionally biased region" description="Low complexity" evidence="1">
    <location>
        <begin position="285"/>
        <end position="308"/>
    </location>
</feature>
<dbReference type="AlphaFoldDB" id="A0AAN6XRL0"/>
<evidence type="ECO:0000313" key="3">
    <source>
        <dbReference type="Proteomes" id="UP001303160"/>
    </source>
</evidence>
<evidence type="ECO:0000256" key="1">
    <source>
        <dbReference type="SAM" id="MobiDB-lite"/>
    </source>
</evidence>
<feature type="compositionally biased region" description="Basic and acidic residues" evidence="1">
    <location>
        <begin position="230"/>
        <end position="239"/>
    </location>
</feature>
<feature type="compositionally biased region" description="Basic and acidic residues" evidence="1">
    <location>
        <begin position="1"/>
        <end position="13"/>
    </location>
</feature>
<keyword evidence="3" id="KW-1185">Reference proteome</keyword>
<sequence>MGDFVTLHEEPQRHPGMPPVGRPLPQQQSHRPTQNIDVIPPHARSTRYHTGPVLTQQYGTPIIARHTRPSITPAAVVLDTREETSLSADEMYESLTQWHVVRFERFGKRRGWEMLGRIDVPETSKDGVASKVRELNRTTIPVIDKMNELDADVLHQISTAQKEIQHLWGPRYQTEVVQIEDRVLVSVKEKISRDRGRADEREHRSSKHHHHRGRQSDKRSKSRGLPASRSLERKEERKSVTAYFKTSPKAGVDLHMLMYGPEEAPARPRYTYRDEVQEEGHVRFQQPPQGLHHPQHNQQPAHHAQHVQPLPPLFHPQHRPDQQGPPQHQHQAPVYARAGDRQFSQIPQPPLQAPRNMPPQVGGNLINRGESPAAQGRPQLPPHGYPQGHQQGHPQAHQQGKPQGEQQAQYRPAPQGQAQQRPVLLQQVPPQAQRVPAQRQTEYRGSGGPAVTVVQPSHKPGILKPHPTQGLPQRRPSFTPQFVSPPGSPGTDESLVSEVFTEEEYDSDTAVSMESIPEDIQFAPPEKGNHMAANSIPPPPLLPRFMNNTAHQGMQPKQPRQAPLQPMQQQQQQQQQQRHVVTARRHSVSNHMVPDRMFAPTPPPLFPAKQRPRVDVQEIRQNAYDAGRADAREEAIIKLAERVAVAAVSSSAKPQIIIPERRHESPAPQQPHRRATLPLLPPHSGVRRVLPGMDARHDGFAPTPLPDRYESDRRRGSLRERDFDGRRRDEETEYIVEYGAGSYDSDEETYEERQRGSGVYHRSSPPPLSYSPRAEENFRRPSVGDDRERRYETVRVRVGEERVLPRRQEEPGYARDGEIEKGGFARRHERRDSGVDVRDVRLESSNPFAPRPGMAKRTTTYPLRYSRDH</sequence>
<feature type="compositionally biased region" description="Basic and acidic residues" evidence="1">
    <location>
        <begin position="830"/>
        <end position="842"/>
    </location>
</feature>
<feature type="compositionally biased region" description="Low complexity" evidence="1">
    <location>
        <begin position="385"/>
        <end position="440"/>
    </location>
</feature>
<evidence type="ECO:0000313" key="2">
    <source>
        <dbReference type="EMBL" id="KAK4204436.1"/>
    </source>
</evidence>